<dbReference type="EMBL" id="HBFV01000889">
    <property type="protein sequence ID" value="CAD8928254.1"/>
    <property type="molecule type" value="Transcribed_RNA"/>
</dbReference>
<evidence type="ECO:0000256" key="9">
    <source>
        <dbReference type="ARBA" id="ARBA00047885"/>
    </source>
</evidence>
<reference evidence="12" key="1">
    <citation type="submission" date="2021-01" db="EMBL/GenBank/DDBJ databases">
        <authorList>
            <person name="Corre E."/>
            <person name="Pelletier E."/>
            <person name="Niang G."/>
            <person name="Scheremetjew M."/>
            <person name="Finn R."/>
            <person name="Kale V."/>
            <person name="Holt S."/>
            <person name="Cochrane G."/>
            <person name="Meng A."/>
            <person name="Brown T."/>
            <person name="Cohen L."/>
        </authorList>
    </citation>
    <scope>NUCLEOTIDE SEQUENCE</scope>
    <source>
        <strain evidence="12">CCMP2329</strain>
    </source>
</reference>
<dbReference type="CDD" id="cd02440">
    <property type="entry name" value="AdoMet_MTases"/>
    <property type="match status" value="1"/>
</dbReference>
<dbReference type="InterPro" id="IPR008576">
    <property type="entry name" value="MeTrfase_NTM1"/>
</dbReference>
<name>A0A6T5WQC5_9CHLO</name>
<dbReference type="PANTHER" id="PTHR12753:SF0">
    <property type="entry name" value="ALPHA N-TERMINAL PROTEIN METHYLTRANSFERASE 1"/>
    <property type="match status" value="1"/>
</dbReference>
<dbReference type="PANTHER" id="PTHR12753">
    <property type="entry name" value="AD-003 - RELATED"/>
    <property type="match status" value="1"/>
</dbReference>
<keyword evidence="3" id="KW-0808">Transferase</keyword>
<evidence type="ECO:0000256" key="8">
    <source>
        <dbReference type="ARBA" id="ARBA00047306"/>
    </source>
</evidence>
<feature type="binding site" evidence="11">
    <location>
        <position position="106"/>
    </location>
    <ligand>
        <name>S-adenosyl-L-methionine</name>
        <dbReference type="ChEBI" id="CHEBI:59789"/>
    </ligand>
</feature>
<evidence type="ECO:0000256" key="7">
    <source>
        <dbReference type="ARBA" id="ARBA00043129"/>
    </source>
</evidence>
<comment type="catalytic activity">
    <reaction evidence="8">
        <text>N-terminal L-seryl-L-prolyl-L-lysyl-[protein] + 3 S-adenosyl-L-methionine = N-terminal N,N,N-trimethyl-L-seryl-L-prolyl-L-lysyl-[protein] + 3 S-adenosyl-L-homocysteine + 3 H(+)</text>
        <dbReference type="Rhea" id="RHEA:54724"/>
        <dbReference type="Rhea" id="RHEA-COMP:13789"/>
        <dbReference type="Rhea" id="RHEA-COMP:13973"/>
        <dbReference type="ChEBI" id="CHEBI:15378"/>
        <dbReference type="ChEBI" id="CHEBI:57856"/>
        <dbReference type="ChEBI" id="CHEBI:59789"/>
        <dbReference type="ChEBI" id="CHEBI:138061"/>
        <dbReference type="ChEBI" id="CHEBI:138317"/>
        <dbReference type="EC" id="2.1.1.244"/>
    </reaction>
</comment>
<evidence type="ECO:0000313" key="13">
    <source>
        <dbReference type="EMBL" id="CAD8928254.1"/>
    </source>
</evidence>
<dbReference type="GO" id="GO:0071885">
    <property type="term" value="F:N-terminal protein N-methyltransferase activity"/>
    <property type="evidence" value="ECO:0007669"/>
    <property type="project" value="UniProtKB-EC"/>
</dbReference>
<dbReference type="PIRSF" id="PIRSF016958">
    <property type="entry name" value="DUF858_MeTrfase_lik"/>
    <property type="match status" value="1"/>
</dbReference>
<dbReference type="InterPro" id="IPR029063">
    <property type="entry name" value="SAM-dependent_MTases_sf"/>
</dbReference>
<feature type="binding site" evidence="11">
    <location>
        <position position="101"/>
    </location>
    <ligand>
        <name>S-adenosyl-L-methionine</name>
        <dbReference type="ChEBI" id="CHEBI:59789"/>
    </ligand>
</feature>
<proteinExistence type="inferred from homology"/>
<dbReference type="GO" id="GO:0032259">
    <property type="term" value="P:methylation"/>
    <property type="evidence" value="ECO:0007669"/>
    <property type="project" value="UniProtKB-KW"/>
</dbReference>
<comment type="similarity">
    <text evidence="1">Belongs to the methyltransferase superfamily. NTM1 family.</text>
</comment>
<accession>A0A6T5WQC5</accession>
<feature type="binding site" evidence="11">
    <location>
        <position position="174"/>
    </location>
    <ligand>
        <name>S-adenosyl-L-methionine</name>
        <dbReference type="ChEBI" id="CHEBI:59789"/>
    </ligand>
</feature>
<dbReference type="AlphaFoldDB" id="A0A6T5WQC5"/>
<dbReference type="EMBL" id="HBFV01000888">
    <property type="protein sequence ID" value="CAD8928253.1"/>
    <property type="molecule type" value="Transcribed_RNA"/>
</dbReference>
<evidence type="ECO:0000256" key="4">
    <source>
        <dbReference type="ARBA" id="ARBA00022691"/>
    </source>
</evidence>
<evidence type="ECO:0000256" key="2">
    <source>
        <dbReference type="ARBA" id="ARBA00022603"/>
    </source>
</evidence>
<evidence type="ECO:0000256" key="1">
    <source>
        <dbReference type="ARBA" id="ARBA00009059"/>
    </source>
</evidence>
<evidence type="ECO:0000256" key="6">
    <source>
        <dbReference type="ARBA" id="ARBA00039449"/>
    </source>
</evidence>
<dbReference type="GO" id="GO:0005737">
    <property type="term" value="C:cytoplasm"/>
    <property type="evidence" value="ECO:0007669"/>
    <property type="project" value="TreeGrafter"/>
</dbReference>
<dbReference type="EC" id="2.1.1.244" evidence="5"/>
<dbReference type="Pfam" id="PF05891">
    <property type="entry name" value="Methyltransf_PK"/>
    <property type="match status" value="1"/>
</dbReference>
<gene>
    <name evidence="12" type="ORF">POKL1161_LOCUS606</name>
    <name evidence="13" type="ORF">POKL1161_LOCUS607</name>
</gene>
<comment type="catalytic activity">
    <reaction evidence="10">
        <text>N-terminal L-alanyl-L-prolyl-L-lysyl-[protein] + 3 S-adenosyl-L-methionine = N-terminal N,N,N-trimethyl-L-alanyl-L-prolyl-L-lysyl-[protein] + 3 S-adenosyl-L-homocysteine + 3 H(+)</text>
        <dbReference type="Rhea" id="RHEA:54712"/>
        <dbReference type="Rhea" id="RHEA-COMP:13785"/>
        <dbReference type="Rhea" id="RHEA-COMP:13971"/>
        <dbReference type="ChEBI" id="CHEBI:15378"/>
        <dbReference type="ChEBI" id="CHEBI:57856"/>
        <dbReference type="ChEBI" id="CHEBI:59789"/>
        <dbReference type="ChEBI" id="CHEBI:138057"/>
        <dbReference type="ChEBI" id="CHEBI:138315"/>
        <dbReference type="EC" id="2.1.1.244"/>
    </reaction>
</comment>
<organism evidence="12">
    <name type="scientific">Picochlorum oklahomense</name>
    <dbReference type="NCBI Taxonomy" id="249345"/>
    <lineage>
        <taxon>Eukaryota</taxon>
        <taxon>Viridiplantae</taxon>
        <taxon>Chlorophyta</taxon>
        <taxon>core chlorophytes</taxon>
        <taxon>Trebouxiophyceae</taxon>
        <taxon>Trebouxiophyceae incertae sedis</taxon>
        <taxon>Picochlorum</taxon>
    </lineage>
</organism>
<keyword evidence="4 11" id="KW-0949">S-adenosyl-L-methionine</keyword>
<dbReference type="SUPFAM" id="SSF53335">
    <property type="entry name" value="S-adenosyl-L-methionine-dependent methyltransferases"/>
    <property type="match status" value="1"/>
</dbReference>
<sequence>MNEGGVDGHGRVYSCAEEFWDHVQAQRGRQDASDEQQGEWYKAAVQYWDCQAATNNGVLGGFGQVNPSDIMDSRKFLMKGLMPRIQEAKEQGRSLVAADCGAGIGRVTGSLLLHYFDQVDLVEPSGHLLETAKRNLVESKPANIPPTHRAVNFYQTGLEAFQPEQGRYDCLWIQWAIMYLTDEDAVQFFRRCASAMRPQGVIFLKENVCDNGFIVDSDDCSITRSHSYFVELFKKAGVRIAHSALQKNFPKQLFKVRMYALRFD</sequence>
<dbReference type="FunFam" id="3.40.50.150:FF:000245">
    <property type="entry name" value="Methyltransferase domain containing protein"/>
    <property type="match status" value="1"/>
</dbReference>
<evidence type="ECO:0000313" key="12">
    <source>
        <dbReference type="EMBL" id="CAD8928253.1"/>
    </source>
</evidence>
<protein>
    <recommendedName>
        <fullName evidence="6">Alpha N-terminal protein methyltransferase 1</fullName>
        <ecNumber evidence="5">2.1.1.244</ecNumber>
    </recommendedName>
    <alternativeName>
        <fullName evidence="7">X-Pro-Lys N-terminal protein methyltransferase 1</fullName>
    </alternativeName>
</protein>
<evidence type="ECO:0000256" key="3">
    <source>
        <dbReference type="ARBA" id="ARBA00022679"/>
    </source>
</evidence>
<evidence type="ECO:0000256" key="10">
    <source>
        <dbReference type="ARBA" id="ARBA00048167"/>
    </source>
</evidence>
<dbReference type="Gene3D" id="3.40.50.150">
    <property type="entry name" value="Vaccinia Virus protein VP39"/>
    <property type="match status" value="1"/>
</dbReference>
<evidence type="ECO:0000256" key="5">
    <source>
        <dbReference type="ARBA" id="ARBA00039112"/>
    </source>
</evidence>
<evidence type="ECO:0000256" key="11">
    <source>
        <dbReference type="PIRSR" id="PIRSR016958-1"/>
    </source>
</evidence>
<comment type="catalytic activity">
    <reaction evidence="9">
        <text>N-terminal L-prolyl-L-prolyl-L-lysyl-[protein] + 2 S-adenosyl-L-methionine = N-terminal N,N-dimethyl-L-prolyl-L-prolyl-L-lysyl-[protein] + 2 S-adenosyl-L-homocysteine + 2 H(+)</text>
        <dbReference type="Rhea" id="RHEA:54736"/>
        <dbReference type="Rhea" id="RHEA-COMP:13787"/>
        <dbReference type="Rhea" id="RHEA-COMP:13974"/>
        <dbReference type="ChEBI" id="CHEBI:15378"/>
        <dbReference type="ChEBI" id="CHEBI:57856"/>
        <dbReference type="ChEBI" id="CHEBI:59789"/>
        <dbReference type="ChEBI" id="CHEBI:138059"/>
        <dbReference type="ChEBI" id="CHEBI:138318"/>
        <dbReference type="EC" id="2.1.1.244"/>
    </reaction>
</comment>
<keyword evidence="2" id="KW-0489">Methyltransferase</keyword>